<dbReference type="Pfam" id="PF12937">
    <property type="entry name" value="F-box-like"/>
    <property type="match status" value="1"/>
</dbReference>
<name>A0AAN7EN46_QUERU</name>
<organism evidence="2 3">
    <name type="scientific">Quercus rubra</name>
    <name type="common">Northern red oak</name>
    <name type="synonym">Quercus borealis</name>
    <dbReference type="NCBI Taxonomy" id="3512"/>
    <lineage>
        <taxon>Eukaryota</taxon>
        <taxon>Viridiplantae</taxon>
        <taxon>Streptophyta</taxon>
        <taxon>Embryophyta</taxon>
        <taxon>Tracheophyta</taxon>
        <taxon>Spermatophyta</taxon>
        <taxon>Magnoliopsida</taxon>
        <taxon>eudicotyledons</taxon>
        <taxon>Gunneridae</taxon>
        <taxon>Pentapetalae</taxon>
        <taxon>rosids</taxon>
        <taxon>fabids</taxon>
        <taxon>Fagales</taxon>
        <taxon>Fagaceae</taxon>
        <taxon>Quercus</taxon>
    </lineage>
</organism>
<dbReference type="Proteomes" id="UP001324115">
    <property type="component" value="Unassembled WGS sequence"/>
</dbReference>
<evidence type="ECO:0000313" key="2">
    <source>
        <dbReference type="EMBL" id="KAK4576378.1"/>
    </source>
</evidence>
<dbReference type="PANTHER" id="PTHR31672">
    <property type="entry name" value="BNACNNG10540D PROTEIN"/>
    <property type="match status" value="1"/>
</dbReference>
<dbReference type="InterPro" id="IPR050796">
    <property type="entry name" value="SCF_F-box_component"/>
</dbReference>
<sequence>MKRLPDTLLVEILSRLLSQWAVQCKYLSKHWNSLISSPYFARRFHLHHSQSEADESITIVLEMASNKQLSLIPTPYIYCRGAFVNLLKFLPFPKHHLHIYASSNDLLLAARNDDSSLDFFICNPLIKQWLPIPRIPKKNYDQLGRERESCFARLNYMPAGG</sequence>
<keyword evidence="3" id="KW-1185">Reference proteome</keyword>
<accession>A0AAN7EN46</accession>
<proteinExistence type="predicted"/>
<comment type="caution">
    <text evidence="2">The sequence shown here is derived from an EMBL/GenBank/DDBJ whole genome shotgun (WGS) entry which is preliminary data.</text>
</comment>
<dbReference type="EMBL" id="JAXUIC010000008">
    <property type="protein sequence ID" value="KAK4576378.1"/>
    <property type="molecule type" value="Genomic_DNA"/>
</dbReference>
<gene>
    <name evidence="2" type="ORF">RGQ29_027087</name>
</gene>
<feature type="domain" description="F-box" evidence="1">
    <location>
        <begin position="1"/>
        <end position="44"/>
    </location>
</feature>
<evidence type="ECO:0000313" key="3">
    <source>
        <dbReference type="Proteomes" id="UP001324115"/>
    </source>
</evidence>
<dbReference type="InterPro" id="IPR036047">
    <property type="entry name" value="F-box-like_dom_sf"/>
</dbReference>
<evidence type="ECO:0000259" key="1">
    <source>
        <dbReference type="PROSITE" id="PS50181"/>
    </source>
</evidence>
<dbReference type="SUPFAM" id="SSF81383">
    <property type="entry name" value="F-box domain"/>
    <property type="match status" value="1"/>
</dbReference>
<dbReference type="InterPro" id="IPR001810">
    <property type="entry name" value="F-box_dom"/>
</dbReference>
<reference evidence="2 3" key="1">
    <citation type="journal article" date="2023" name="G3 (Bethesda)">
        <title>A haplotype-resolved chromosome-scale genome for Quercus rubra L. provides insights into the genetics of adaptive traits for red oak species.</title>
        <authorList>
            <person name="Kapoor B."/>
            <person name="Jenkins J."/>
            <person name="Schmutz J."/>
            <person name="Zhebentyayeva T."/>
            <person name="Kuelheim C."/>
            <person name="Coggeshall M."/>
            <person name="Heim C."/>
            <person name="Lasky J.R."/>
            <person name="Leites L."/>
            <person name="Islam-Faridi N."/>
            <person name="Romero-Severson J."/>
            <person name="DeLeo V.L."/>
            <person name="Lucas S.M."/>
            <person name="Lazic D."/>
            <person name="Gailing O."/>
            <person name="Carlson J."/>
            <person name="Staton M."/>
        </authorList>
    </citation>
    <scope>NUCLEOTIDE SEQUENCE [LARGE SCALE GENOMIC DNA]</scope>
    <source>
        <strain evidence="2">Pseudo-F2</strain>
    </source>
</reference>
<dbReference type="Gene3D" id="1.20.1280.50">
    <property type="match status" value="1"/>
</dbReference>
<dbReference type="PROSITE" id="PS50181">
    <property type="entry name" value="FBOX"/>
    <property type="match status" value="1"/>
</dbReference>
<dbReference type="AlphaFoldDB" id="A0AAN7EN46"/>
<protein>
    <recommendedName>
        <fullName evidence="1">F-box domain-containing protein</fullName>
    </recommendedName>
</protein>
<dbReference type="PANTHER" id="PTHR31672:SF13">
    <property type="entry name" value="F-BOX PROTEIN CPR30-LIKE"/>
    <property type="match status" value="1"/>
</dbReference>